<dbReference type="PANTHER" id="PTHR42711:SF5">
    <property type="entry name" value="ABC TRANSPORTER ATP-BINDING PROTEIN NATA"/>
    <property type="match status" value="1"/>
</dbReference>
<keyword evidence="3" id="KW-0536">Nodulation</keyword>
<keyword evidence="5 7" id="KW-0067">ATP-binding</keyword>
<proteinExistence type="inferred from homology"/>
<keyword evidence="4" id="KW-0547">Nucleotide-binding</keyword>
<dbReference type="InterPro" id="IPR003593">
    <property type="entry name" value="AAA+_ATPase"/>
</dbReference>
<accession>A0ABT5L747</accession>
<evidence type="ECO:0000256" key="3">
    <source>
        <dbReference type="ARBA" id="ARBA00022458"/>
    </source>
</evidence>
<protein>
    <submittedName>
        <fullName evidence="7">ATP-binding cassette domain-containing protein</fullName>
    </submittedName>
</protein>
<evidence type="ECO:0000313" key="7">
    <source>
        <dbReference type="EMBL" id="MDC8832894.1"/>
    </source>
</evidence>
<sequence>MLDVIGVGKTFKNSKNSRKNDCRIDGDNFHALRDISFSCSSREIVGILGANGAGKTTLLRILCSVLSKSKGIIKLNGNAIDSTSQMKKNFGLLSGTKGLYANMTAREILEFYGTLYEIDEDSFNCRITKISEKLSIQNFLDVQIKRFSQGMKQRVAFARALIHDPNILILDEPTTGMDVPSARNVINFINNCQEDGKLVLVSTHNMSEVEKLCTKVVLLHDGLVKFQGTTEQMKATGKSDQLDDAFTNLCM</sequence>
<gene>
    <name evidence="7" type="ORF">OIK42_19245</name>
</gene>
<comment type="caution">
    <text evidence="7">The sequence shown here is derived from an EMBL/GenBank/DDBJ whole genome shotgun (WGS) entry which is preliminary data.</text>
</comment>
<dbReference type="PROSITE" id="PS00211">
    <property type="entry name" value="ABC_TRANSPORTER_1"/>
    <property type="match status" value="1"/>
</dbReference>
<dbReference type="InterPro" id="IPR017871">
    <property type="entry name" value="ABC_transporter-like_CS"/>
</dbReference>
<comment type="similarity">
    <text evidence="1">Belongs to the ABC transporter superfamily.</text>
</comment>
<feature type="domain" description="ABC transporter" evidence="6">
    <location>
        <begin position="2"/>
        <end position="246"/>
    </location>
</feature>
<dbReference type="InterPro" id="IPR003439">
    <property type="entry name" value="ABC_transporter-like_ATP-bd"/>
</dbReference>
<evidence type="ECO:0000256" key="1">
    <source>
        <dbReference type="ARBA" id="ARBA00005417"/>
    </source>
</evidence>
<dbReference type="EMBL" id="JAQQXP010000004">
    <property type="protein sequence ID" value="MDC8832894.1"/>
    <property type="molecule type" value="Genomic_DNA"/>
</dbReference>
<evidence type="ECO:0000256" key="2">
    <source>
        <dbReference type="ARBA" id="ARBA00022448"/>
    </source>
</evidence>
<evidence type="ECO:0000256" key="4">
    <source>
        <dbReference type="ARBA" id="ARBA00022741"/>
    </source>
</evidence>
<keyword evidence="2" id="KW-0813">Transport</keyword>
<evidence type="ECO:0000256" key="5">
    <source>
        <dbReference type="ARBA" id="ARBA00022840"/>
    </source>
</evidence>
<dbReference type="GO" id="GO:0005524">
    <property type="term" value="F:ATP binding"/>
    <property type="evidence" value="ECO:0007669"/>
    <property type="project" value="UniProtKB-KW"/>
</dbReference>
<dbReference type="PROSITE" id="PS50893">
    <property type="entry name" value="ABC_TRANSPORTER_2"/>
    <property type="match status" value="1"/>
</dbReference>
<keyword evidence="8" id="KW-1185">Reference proteome</keyword>
<organism evidence="7 8">
    <name type="scientific">Alteromonas gilva</name>
    <dbReference type="NCBI Taxonomy" id="2987522"/>
    <lineage>
        <taxon>Bacteria</taxon>
        <taxon>Pseudomonadati</taxon>
        <taxon>Pseudomonadota</taxon>
        <taxon>Gammaproteobacteria</taxon>
        <taxon>Alteromonadales</taxon>
        <taxon>Alteromonadaceae</taxon>
        <taxon>Alteromonas/Salinimonas group</taxon>
        <taxon>Alteromonas</taxon>
    </lineage>
</organism>
<dbReference type="Pfam" id="PF00005">
    <property type="entry name" value="ABC_tran"/>
    <property type="match status" value="1"/>
</dbReference>
<dbReference type="RefSeq" id="WP_273642791.1">
    <property type="nucleotide sequence ID" value="NZ_JAQQXP010000004.1"/>
</dbReference>
<dbReference type="Gene3D" id="3.40.50.300">
    <property type="entry name" value="P-loop containing nucleotide triphosphate hydrolases"/>
    <property type="match status" value="1"/>
</dbReference>
<dbReference type="SUPFAM" id="SSF52540">
    <property type="entry name" value="P-loop containing nucleoside triphosphate hydrolases"/>
    <property type="match status" value="1"/>
</dbReference>
<reference evidence="7 8" key="1">
    <citation type="submission" date="2022-10" db="EMBL/GenBank/DDBJ databases">
        <title>Alteromonas sp. chi3 Genome sequencing.</title>
        <authorList>
            <person name="Park S."/>
        </authorList>
    </citation>
    <scope>NUCLEOTIDE SEQUENCE [LARGE SCALE GENOMIC DNA]</scope>
    <source>
        <strain evidence="8">chi3</strain>
    </source>
</reference>
<dbReference type="InterPro" id="IPR050763">
    <property type="entry name" value="ABC_transporter_ATP-binding"/>
</dbReference>
<dbReference type="Proteomes" id="UP001218788">
    <property type="component" value="Unassembled WGS sequence"/>
</dbReference>
<name>A0ABT5L747_9ALTE</name>
<evidence type="ECO:0000259" key="6">
    <source>
        <dbReference type="PROSITE" id="PS50893"/>
    </source>
</evidence>
<dbReference type="SMART" id="SM00382">
    <property type="entry name" value="AAA"/>
    <property type="match status" value="1"/>
</dbReference>
<dbReference type="PANTHER" id="PTHR42711">
    <property type="entry name" value="ABC TRANSPORTER ATP-BINDING PROTEIN"/>
    <property type="match status" value="1"/>
</dbReference>
<evidence type="ECO:0000313" key="8">
    <source>
        <dbReference type="Proteomes" id="UP001218788"/>
    </source>
</evidence>
<dbReference type="InterPro" id="IPR027417">
    <property type="entry name" value="P-loop_NTPase"/>
</dbReference>